<proteinExistence type="predicted"/>
<gene>
    <name evidence="1" type="ORF">POL68_36915</name>
</gene>
<protein>
    <submittedName>
        <fullName evidence="1">Uncharacterized protein</fullName>
    </submittedName>
</protein>
<keyword evidence="2" id="KW-1185">Reference proteome</keyword>
<dbReference type="Proteomes" id="UP001221838">
    <property type="component" value="Unassembled WGS sequence"/>
</dbReference>
<name>A0ABT5DP13_9BACT</name>
<reference evidence="1 2" key="1">
    <citation type="submission" date="2022-11" db="EMBL/GenBank/DDBJ databases">
        <title>Minimal conservation of predation-associated metabolite biosynthetic gene clusters underscores biosynthetic potential of Myxococcota including descriptions for ten novel species: Archangium lansinium sp. nov., Myxococcus landrumus sp. nov., Nannocystis bai.</title>
        <authorList>
            <person name="Ahearne A."/>
            <person name="Stevens C."/>
            <person name="Dowd S."/>
        </authorList>
    </citation>
    <scope>NUCLEOTIDE SEQUENCE [LARGE SCALE GENOMIC DNA]</scope>
    <source>
        <strain evidence="1 2">NCWAL01</strain>
    </source>
</reference>
<comment type="caution">
    <text evidence="1">The sequence shown here is derived from an EMBL/GenBank/DDBJ whole genome shotgun (WGS) entry which is preliminary data.</text>
</comment>
<dbReference type="EMBL" id="JAQNDM010000002">
    <property type="protein sequence ID" value="MDC0714106.1"/>
    <property type="molecule type" value="Genomic_DNA"/>
</dbReference>
<evidence type="ECO:0000313" key="1">
    <source>
        <dbReference type="EMBL" id="MDC0714106.1"/>
    </source>
</evidence>
<organism evidence="1 2">
    <name type="scientific">Stigmatella ashevillensis</name>
    <dbReference type="NCBI Taxonomy" id="2995309"/>
    <lineage>
        <taxon>Bacteria</taxon>
        <taxon>Pseudomonadati</taxon>
        <taxon>Myxococcota</taxon>
        <taxon>Myxococcia</taxon>
        <taxon>Myxococcales</taxon>
        <taxon>Cystobacterineae</taxon>
        <taxon>Archangiaceae</taxon>
        <taxon>Stigmatella</taxon>
    </lineage>
</organism>
<dbReference type="RefSeq" id="WP_272144640.1">
    <property type="nucleotide sequence ID" value="NZ_JAQNDM010000002.1"/>
</dbReference>
<accession>A0ABT5DP13</accession>
<evidence type="ECO:0000313" key="2">
    <source>
        <dbReference type="Proteomes" id="UP001221838"/>
    </source>
</evidence>
<sequence>MPVARNPGITSLVDILDRALDQGIRFDVRPNATLASPLPGTEKLRITVEAVDTHLEAPAPPPGLTGTGA</sequence>